<accession>A0A9P6L9G4</accession>
<reference evidence="1" key="2">
    <citation type="submission" date="2020-11" db="EMBL/GenBank/DDBJ databases">
        <authorList>
            <consortium name="DOE Joint Genome Institute"/>
            <person name="Kuo A."/>
            <person name="Miyauchi S."/>
            <person name="Kiss E."/>
            <person name="Drula E."/>
            <person name="Kohler A."/>
            <person name="Sanchez-Garcia M."/>
            <person name="Andreopoulos B."/>
            <person name="Barry K.W."/>
            <person name="Bonito G."/>
            <person name="Buee M."/>
            <person name="Carver A."/>
            <person name="Chen C."/>
            <person name="Cichocki N."/>
            <person name="Clum A."/>
            <person name="Culley D."/>
            <person name="Crous P.W."/>
            <person name="Fauchery L."/>
            <person name="Girlanda M."/>
            <person name="Hayes R."/>
            <person name="Keri Z."/>
            <person name="Labutti K."/>
            <person name="Lipzen A."/>
            <person name="Lombard V."/>
            <person name="Magnuson J."/>
            <person name="Maillard F."/>
            <person name="Morin E."/>
            <person name="Murat C."/>
            <person name="Nolan M."/>
            <person name="Ohm R."/>
            <person name="Pangilinan J."/>
            <person name="Pereira M."/>
            <person name="Perotto S."/>
            <person name="Peter M."/>
            <person name="Riley R."/>
            <person name="Sitrit Y."/>
            <person name="Stielow B."/>
            <person name="Szollosi G."/>
            <person name="Zifcakova L."/>
            <person name="Stursova M."/>
            <person name="Spatafora J.W."/>
            <person name="Tedersoo L."/>
            <person name="Vaario L.-M."/>
            <person name="Yamada A."/>
            <person name="Yan M."/>
            <person name="Wang P."/>
            <person name="Xu J."/>
            <person name="Bruns T."/>
            <person name="Baldrian P."/>
            <person name="Vilgalys R."/>
            <person name="Henrissat B."/>
            <person name="Grigoriev I.V."/>
            <person name="Hibbett D."/>
            <person name="Nagy L.G."/>
            <person name="Martin F.M."/>
        </authorList>
    </citation>
    <scope>NUCLEOTIDE SEQUENCE</scope>
    <source>
        <strain evidence="1">UH-Tt-Lm1</strain>
    </source>
</reference>
<evidence type="ECO:0000313" key="2">
    <source>
        <dbReference type="Proteomes" id="UP000736335"/>
    </source>
</evidence>
<organism evidence="1 2">
    <name type="scientific">Thelephora terrestris</name>
    <dbReference type="NCBI Taxonomy" id="56493"/>
    <lineage>
        <taxon>Eukaryota</taxon>
        <taxon>Fungi</taxon>
        <taxon>Dikarya</taxon>
        <taxon>Basidiomycota</taxon>
        <taxon>Agaricomycotina</taxon>
        <taxon>Agaricomycetes</taxon>
        <taxon>Thelephorales</taxon>
        <taxon>Thelephoraceae</taxon>
        <taxon>Thelephora</taxon>
    </lineage>
</organism>
<sequence>NGSVSYLTSQPIPNGKKVKKVVITVDSKDQGWSSFQDDHGTYNNSWTWFELSVGPPSDGAVERWRGEVVRNLHAHGEFKKHTIEIFDKGLYEKAKGGDVLTVSAHARYPGWKNTVKKVKIRCVVV</sequence>
<gene>
    <name evidence="1" type="ORF">BJ322DRAFT_1136024</name>
</gene>
<reference evidence="1" key="1">
    <citation type="journal article" date="2020" name="Nat. Commun.">
        <title>Large-scale genome sequencing of mycorrhizal fungi provides insights into the early evolution of symbiotic traits.</title>
        <authorList>
            <person name="Miyauchi S."/>
            <person name="Kiss E."/>
            <person name="Kuo A."/>
            <person name="Drula E."/>
            <person name="Kohler A."/>
            <person name="Sanchez-Garcia M."/>
            <person name="Morin E."/>
            <person name="Andreopoulos B."/>
            <person name="Barry K.W."/>
            <person name="Bonito G."/>
            <person name="Buee M."/>
            <person name="Carver A."/>
            <person name="Chen C."/>
            <person name="Cichocki N."/>
            <person name="Clum A."/>
            <person name="Culley D."/>
            <person name="Crous P.W."/>
            <person name="Fauchery L."/>
            <person name="Girlanda M."/>
            <person name="Hayes R.D."/>
            <person name="Keri Z."/>
            <person name="LaButti K."/>
            <person name="Lipzen A."/>
            <person name="Lombard V."/>
            <person name="Magnuson J."/>
            <person name="Maillard F."/>
            <person name="Murat C."/>
            <person name="Nolan M."/>
            <person name="Ohm R.A."/>
            <person name="Pangilinan J."/>
            <person name="Pereira M.F."/>
            <person name="Perotto S."/>
            <person name="Peter M."/>
            <person name="Pfister S."/>
            <person name="Riley R."/>
            <person name="Sitrit Y."/>
            <person name="Stielow J.B."/>
            <person name="Szollosi G."/>
            <person name="Zifcakova L."/>
            <person name="Stursova M."/>
            <person name="Spatafora J.W."/>
            <person name="Tedersoo L."/>
            <person name="Vaario L.M."/>
            <person name="Yamada A."/>
            <person name="Yan M."/>
            <person name="Wang P."/>
            <person name="Xu J."/>
            <person name="Bruns T."/>
            <person name="Baldrian P."/>
            <person name="Vilgalys R."/>
            <person name="Dunand C."/>
            <person name="Henrissat B."/>
            <person name="Grigoriev I.V."/>
            <person name="Hibbett D."/>
            <person name="Nagy L.G."/>
            <person name="Martin F.M."/>
        </authorList>
    </citation>
    <scope>NUCLEOTIDE SEQUENCE</scope>
    <source>
        <strain evidence="1">UH-Tt-Lm1</strain>
    </source>
</reference>
<dbReference type="OrthoDB" id="66095at2759"/>
<name>A0A9P6L9G4_9AGAM</name>
<dbReference type="AlphaFoldDB" id="A0A9P6L9G4"/>
<dbReference type="Proteomes" id="UP000736335">
    <property type="component" value="Unassembled WGS sequence"/>
</dbReference>
<protein>
    <submittedName>
        <fullName evidence="1">Uncharacterized protein</fullName>
    </submittedName>
</protein>
<comment type="caution">
    <text evidence="1">The sequence shown here is derived from an EMBL/GenBank/DDBJ whole genome shotgun (WGS) entry which is preliminary data.</text>
</comment>
<proteinExistence type="predicted"/>
<evidence type="ECO:0000313" key="1">
    <source>
        <dbReference type="EMBL" id="KAF9789358.1"/>
    </source>
</evidence>
<keyword evidence="2" id="KW-1185">Reference proteome</keyword>
<feature type="non-terminal residue" evidence="1">
    <location>
        <position position="1"/>
    </location>
</feature>
<dbReference type="EMBL" id="WIUZ02000003">
    <property type="protein sequence ID" value="KAF9789358.1"/>
    <property type="molecule type" value="Genomic_DNA"/>
</dbReference>